<dbReference type="SUPFAM" id="SSF54001">
    <property type="entry name" value="Cysteine proteinases"/>
    <property type="match status" value="1"/>
</dbReference>
<dbReference type="CDD" id="cd22744">
    <property type="entry name" value="OTU"/>
    <property type="match status" value="1"/>
</dbReference>
<feature type="transmembrane region" description="Helical" evidence="1">
    <location>
        <begin position="119"/>
        <end position="139"/>
    </location>
</feature>
<comment type="caution">
    <text evidence="3">The sequence shown here is derived from an EMBL/GenBank/DDBJ whole genome shotgun (WGS) entry which is preliminary data.</text>
</comment>
<feature type="non-terminal residue" evidence="3">
    <location>
        <position position="363"/>
    </location>
</feature>
<organism evidence="3 4">
    <name type="scientific">Porites lobata</name>
    <dbReference type="NCBI Taxonomy" id="104759"/>
    <lineage>
        <taxon>Eukaryota</taxon>
        <taxon>Metazoa</taxon>
        <taxon>Cnidaria</taxon>
        <taxon>Anthozoa</taxon>
        <taxon>Hexacorallia</taxon>
        <taxon>Scleractinia</taxon>
        <taxon>Fungiina</taxon>
        <taxon>Poritidae</taxon>
        <taxon>Porites</taxon>
    </lineage>
</organism>
<gene>
    <name evidence="3" type="ORF">PLOB_00001702</name>
</gene>
<dbReference type="Pfam" id="PF02338">
    <property type="entry name" value="OTU"/>
    <property type="match status" value="1"/>
</dbReference>
<dbReference type="PROSITE" id="PS50802">
    <property type="entry name" value="OTU"/>
    <property type="match status" value="1"/>
</dbReference>
<dbReference type="InterPro" id="IPR003323">
    <property type="entry name" value="OTU_dom"/>
</dbReference>
<dbReference type="Proteomes" id="UP001159405">
    <property type="component" value="Unassembled WGS sequence"/>
</dbReference>
<keyword evidence="1" id="KW-0812">Transmembrane</keyword>
<proteinExistence type="predicted"/>
<feature type="non-terminal residue" evidence="3">
    <location>
        <position position="1"/>
    </location>
</feature>
<keyword evidence="4" id="KW-1185">Reference proteome</keyword>
<evidence type="ECO:0000259" key="2">
    <source>
        <dbReference type="PROSITE" id="PS50802"/>
    </source>
</evidence>
<evidence type="ECO:0000313" key="4">
    <source>
        <dbReference type="Proteomes" id="UP001159405"/>
    </source>
</evidence>
<dbReference type="Gene3D" id="3.90.70.80">
    <property type="match status" value="1"/>
</dbReference>
<reference evidence="3 4" key="1">
    <citation type="submission" date="2022-05" db="EMBL/GenBank/DDBJ databases">
        <authorList>
            <consortium name="Genoscope - CEA"/>
            <person name="William W."/>
        </authorList>
    </citation>
    <scope>NUCLEOTIDE SEQUENCE [LARGE SCALE GENOMIC DNA]</scope>
</reference>
<evidence type="ECO:0000313" key="3">
    <source>
        <dbReference type="EMBL" id="CAH3156147.1"/>
    </source>
</evidence>
<accession>A0ABN8Q326</accession>
<name>A0ABN8Q326_9CNID</name>
<dbReference type="EMBL" id="CALNXK010000103">
    <property type="protein sequence ID" value="CAH3156147.1"/>
    <property type="molecule type" value="Genomic_DNA"/>
</dbReference>
<feature type="domain" description="OTU" evidence="2">
    <location>
        <begin position="213"/>
        <end position="363"/>
    </location>
</feature>
<keyword evidence="1" id="KW-1133">Transmembrane helix</keyword>
<evidence type="ECO:0000256" key="1">
    <source>
        <dbReference type="SAM" id="Phobius"/>
    </source>
</evidence>
<dbReference type="InterPro" id="IPR038765">
    <property type="entry name" value="Papain-like_cys_pep_sf"/>
</dbReference>
<protein>
    <recommendedName>
        <fullName evidence="2">OTU domain-containing protein</fullName>
    </recommendedName>
</protein>
<sequence length="363" mass="40678">VDVKLDLFHACQRITKTFTKGNALHNDITRDFIQIFRDNNDLGETRTKHTPSEEQIEKNLNSFHDRWINVPSSPLTSATQTELENLRQHIRKGCLSCIPPGCGTERNEQLHRLLNRSMITGASIISVELAIALLTVIFYQHNKKISALKHECNSKVKPVAPVETCINDDNLHRASFCTVKNVADNTTPSHEIDDPTINSQTETLNRHLGGFNLEIDAIQPDGDCAFRSVVRQATKRACNEPQISAHLRSLGLLIDDDRDTFTLRQLFVDELLKYSGAATSFLEGSAEEKSRRAEGFRVRGVFDRDIGDLVIKVCSSIIKVPVIVITSSRSVPVVPFTPDEPLTNQPIYIAYHYYGAGHYDATN</sequence>
<keyword evidence="1" id="KW-0472">Membrane</keyword>